<dbReference type="InterPro" id="IPR006509">
    <property type="entry name" value="RBM39_SF"/>
</dbReference>
<evidence type="ECO:0000313" key="1">
    <source>
        <dbReference type="EMBL" id="KAG0114509.1"/>
    </source>
</evidence>
<sequence length="269" mass="30506">MFNPQTEEEAGWDTEIKDDVIEECNKHGGVIHIYVDKNSAQGNVYVKCPSIAAAIAAVNALHGRWFAARWRAPGEDTILPLSIAQWDCANASHALPTLPLFRLRFLLELILHSLSFPMNLPYVRQEKISETVTSRHMGQPEVMPCQHQTHLLEARAYCRQLESQTKFHSWDWHRTRPNPFPTPQQNHFSLAIALSPPVCGSHFLGVPEAGKCAEQRSCSHAHCKAHHETHLYSVKAAGLRLPIRAYGHRHLKKKGQYPHRFTALSNRLL</sequence>
<dbReference type="GO" id="GO:0003723">
    <property type="term" value="F:RNA binding"/>
    <property type="evidence" value="ECO:0007669"/>
    <property type="project" value="InterPro"/>
</dbReference>
<reference evidence="2" key="3">
    <citation type="submission" date="2022-01" db="EMBL/GenBank/DDBJ databases">
        <authorList>
            <person name="Rubenstein D.R."/>
        </authorList>
    </citation>
    <scope>NUCLEOTIDE SEQUENCE</scope>
    <source>
        <strain evidence="2">SS15</strain>
        <tissue evidence="2">Liver</tissue>
    </source>
</reference>
<keyword evidence="3" id="KW-1185">Reference proteome</keyword>
<dbReference type="AlphaFoldDB" id="A0A835NGU2"/>
<comment type="caution">
    <text evidence="1">The sequence shown here is derived from an EMBL/GenBank/DDBJ whole genome shotgun (WGS) entry which is preliminary data.</text>
</comment>
<dbReference type="PANTHER" id="PTHR48036">
    <property type="entry name" value="SPLICING FACTOR (PAD-1), PUTATIVE (AFU_ORTHOLOGUE AFUA_1G15810)-RELATED"/>
    <property type="match status" value="1"/>
</dbReference>
<name>A0A835NGU2_9PASS</name>
<dbReference type="Gene3D" id="3.30.70.330">
    <property type="match status" value="1"/>
</dbReference>
<dbReference type="Proteomes" id="UP000618051">
    <property type="component" value="Unassembled WGS sequence"/>
</dbReference>
<evidence type="ECO:0000313" key="2">
    <source>
        <dbReference type="EMBL" id="KAI1233273.1"/>
    </source>
</evidence>
<reference evidence="1" key="1">
    <citation type="submission" date="2020-10" db="EMBL/GenBank/DDBJ databases">
        <title>Feather gene expression reveals the developmental basis of iridescence in African starlings.</title>
        <authorList>
            <person name="Rubenstein D.R."/>
        </authorList>
    </citation>
    <scope>NUCLEOTIDE SEQUENCE</scope>
    <source>
        <strain evidence="1">SS15</strain>
        <tissue evidence="1">Liver</tissue>
    </source>
</reference>
<dbReference type="GO" id="GO:0006397">
    <property type="term" value="P:mRNA processing"/>
    <property type="evidence" value="ECO:0007669"/>
    <property type="project" value="InterPro"/>
</dbReference>
<dbReference type="InterPro" id="IPR012677">
    <property type="entry name" value="Nucleotide-bd_a/b_plait_sf"/>
</dbReference>
<dbReference type="InterPro" id="IPR035979">
    <property type="entry name" value="RBD_domain_sf"/>
</dbReference>
<protein>
    <submittedName>
        <fullName evidence="1">RNA-binding protein 39</fullName>
    </submittedName>
</protein>
<dbReference type="CDD" id="cd12285">
    <property type="entry name" value="RRM3_RBM39_like"/>
    <property type="match status" value="1"/>
</dbReference>
<proteinExistence type="predicted"/>
<dbReference type="EMBL" id="JADDUC020000018">
    <property type="protein sequence ID" value="KAI1233273.1"/>
    <property type="molecule type" value="Genomic_DNA"/>
</dbReference>
<accession>A0A835NGU2</accession>
<reference evidence="2 3" key="2">
    <citation type="journal article" date="2021" name="J. Hered.">
        <title>Feather Gene Expression Elucidates the Developmental Basis of Plumage Iridescence in African Starlings.</title>
        <authorList>
            <person name="Rubenstein D.R."/>
            <person name="Corvelo A."/>
            <person name="MacManes M.D."/>
            <person name="Maia R."/>
            <person name="Narzisi G."/>
            <person name="Rousaki A."/>
            <person name="Vandenabeele P."/>
            <person name="Shawkey M.D."/>
            <person name="Solomon J."/>
        </authorList>
    </citation>
    <scope>NUCLEOTIDE SEQUENCE [LARGE SCALE GENOMIC DNA]</scope>
    <source>
        <strain evidence="2">SS15</strain>
    </source>
</reference>
<evidence type="ECO:0000313" key="3">
    <source>
        <dbReference type="Proteomes" id="UP000618051"/>
    </source>
</evidence>
<gene>
    <name evidence="2" type="ORF">IHE44_0004440</name>
    <name evidence="1" type="ORF">IHE44_007756</name>
</gene>
<dbReference type="GO" id="GO:0005634">
    <property type="term" value="C:nucleus"/>
    <property type="evidence" value="ECO:0007669"/>
    <property type="project" value="InterPro"/>
</dbReference>
<dbReference type="OrthoDB" id="8123449at2759"/>
<dbReference type="SUPFAM" id="SSF54928">
    <property type="entry name" value="RNA-binding domain, RBD"/>
    <property type="match status" value="1"/>
</dbReference>
<dbReference type="EMBL" id="JADDUC010000296">
    <property type="protein sequence ID" value="KAG0114509.1"/>
    <property type="molecule type" value="Genomic_DNA"/>
</dbReference>
<organism evidence="1">
    <name type="scientific">Lamprotornis superbus</name>
    <dbReference type="NCBI Taxonomy" id="245042"/>
    <lineage>
        <taxon>Eukaryota</taxon>
        <taxon>Metazoa</taxon>
        <taxon>Chordata</taxon>
        <taxon>Craniata</taxon>
        <taxon>Vertebrata</taxon>
        <taxon>Euteleostomi</taxon>
        <taxon>Archelosauria</taxon>
        <taxon>Archosauria</taxon>
        <taxon>Dinosauria</taxon>
        <taxon>Saurischia</taxon>
        <taxon>Theropoda</taxon>
        <taxon>Coelurosauria</taxon>
        <taxon>Aves</taxon>
        <taxon>Neognathae</taxon>
        <taxon>Neoaves</taxon>
        <taxon>Telluraves</taxon>
        <taxon>Australaves</taxon>
        <taxon>Passeriformes</taxon>
        <taxon>Sturnidae</taxon>
        <taxon>Lamprotornis</taxon>
    </lineage>
</organism>